<dbReference type="AlphaFoldDB" id="A0A0C3FP82"/>
<keyword evidence="2" id="KW-1185">Reference proteome</keyword>
<dbReference type="HOGENOM" id="CLU_1938942_0_0_1"/>
<accession>A0A0C3FP82</accession>
<sequence>MPICMRSLHHPSKIVNQMNPQPSQAEGDLRENHAPRQLVFGPTILERSWFRLLTKEFVEDDDWDNDAVLTLLSESIHCSSSARRVLHLETGGVNSANSMSGKNEHIFLFGVKICIKLSTSIVKSKRRPEL</sequence>
<dbReference type="InParanoid" id="A0A0C3FP82"/>
<reference evidence="1 2" key="1">
    <citation type="submission" date="2014-04" db="EMBL/GenBank/DDBJ databases">
        <authorList>
            <consortium name="DOE Joint Genome Institute"/>
            <person name="Kuo A."/>
            <person name="Tarkka M."/>
            <person name="Buscot F."/>
            <person name="Kohler A."/>
            <person name="Nagy L.G."/>
            <person name="Floudas D."/>
            <person name="Copeland A."/>
            <person name="Barry K.W."/>
            <person name="Cichocki N."/>
            <person name="Veneault-Fourrey C."/>
            <person name="LaButti K."/>
            <person name="Lindquist E.A."/>
            <person name="Lipzen A."/>
            <person name="Lundell T."/>
            <person name="Morin E."/>
            <person name="Murat C."/>
            <person name="Sun H."/>
            <person name="Tunlid A."/>
            <person name="Henrissat B."/>
            <person name="Grigoriev I.V."/>
            <person name="Hibbett D.S."/>
            <person name="Martin F."/>
            <person name="Nordberg H.P."/>
            <person name="Cantor M.N."/>
            <person name="Hua S.X."/>
        </authorList>
    </citation>
    <scope>NUCLEOTIDE SEQUENCE [LARGE SCALE GENOMIC DNA]</scope>
    <source>
        <strain evidence="1 2">F 1598</strain>
    </source>
</reference>
<name>A0A0C3FP82_PILCF</name>
<evidence type="ECO:0000313" key="2">
    <source>
        <dbReference type="Proteomes" id="UP000054166"/>
    </source>
</evidence>
<dbReference type="EMBL" id="KN833001">
    <property type="protein sequence ID" value="KIM81056.1"/>
    <property type="molecule type" value="Genomic_DNA"/>
</dbReference>
<protein>
    <submittedName>
        <fullName evidence="1">Uncharacterized protein</fullName>
    </submittedName>
</protein>
<gene>
    <name evidence="1" type="ORF">PILCRDRAFT_89329</name>
</gene>
<organism evidence="1 2">
    <name type="scientific">Piloderma croceum (strain F 1598)</name>
    <dbReference type="NCBI Taxonomy" id="765440"/>
    <lineage>
        <taxon>Eukaryota</taxon>
        <taxon>Fungi</taxon>
        <taxon>Dikarya</taxon>
        <taxon>Basidiomycota</taxon>
        <taxon>Agaricomycotina</taxon>
        <taxon>Agaricomycetes</taxon>
        <taxon>Agaricomycetidae</taxon>
        <taxon>Atheliales</taxon>
        <taxon>Atheliaceae</taxon>
        <taxon>Piloderma</taxon>
    </lineage>
</organism>
<reference evidence="2" key="2">
    <citation type="submission" date="2015-01" db="EMBL/GenBank/DDBJ databases">
        <title>Evolutionary Origins and Diversification of the Mycorrhizal Mutualists.</title>
        <authorList>
            <consortium name="DOE Joint Genome Institute"/>
            <consortium name="Mycorrhizal Genomics Consortium"/>
            <person name="Kohler A."/>
            <person name="Kuo A."/>
            <person name="Nagy L.G."/>
            <person name="Floudas D."/>
            <person name="Copeland A."/>
            <person name="Barry K.W."/>
            <person name="Cichocki N."/>
            <person name="Veneault-Fourrey C."/>
            <person name="LaButti K."/>
            <person name="Lindquist E.A."/>
            <person name="Lipzen A."/>
            <person name="Lundell T."/>
            <person name="Morin E."/>
            <person name="Murat C."/>
            <person name="Riley R."/>
            <person name="Ohm R."/>
            <person name="Sun H."/>
            <person name="Tunlid A."/>
            <person name="Henrissat B."/>
            <person name="Grigoriev I.V."/>
            <person name="Hibbett D.S."/>
            <person name="Martin F."/>
        </authorList>
    </citation>
    <scope>NUCLEOTIDE SEQUENCE [LARGE SCALE GENOMIC DNA]</scope>
    <source>
        <strain evidence="2">F 1598</strain>
    </source>
</reference>
<dbReference type="Proteomes" id="UP000054166">
    <property type="component" value="Unassembled WGS sequence"/>
</dbReference>
<proteinExistence type="predicted"/>
<evidence type="ECO:0000313" key="1">
    <source>
        <dbReference type="EMBL" id="KIM81056.1"/>
    </source>
</evidence>